<evidence type="ECO:0000313" key="2">
    <source>
        <dbReference type="Proteomes" id="UP000008795"/>
    </source>
</evidence>
<dbReference type="HOGENOM" id="CLU_2663612_0_0_10"/>
<dbReference type="Proteomes" id="UP000008795">
    <property type="component" value="Chromosome"/>
</dbReference>
<sequence length="75" mass="9043">MSNFIKMRGFFLFVLLLINCTVSKGQIYKYIGLEDGLNNQKIYHIQKDRRGYMWFLTQEGIDRYDGKQALQLFRR</sequence>
<dbReference type="Gene3D" id="2.130.10.10">
    <property type="entry name" value="YVTN repeat-like/Quinoprotein amine dehydrogenase"/>
    <property type="match status" value="1"/>
</dbReference>
<evidence type="ECO:0000313" key="1">
    <source>
        <dbReference type="EMBL" id="CBK66889.1"/>
    </source>
</evidence>
<dbReference type="InterPro" id="IPR015943">
    <property type="entry name" value="WD40/YVTN_repeat-like_dom_sf"/>
</dbReference>
<dbReference type="AlphaFoldDB" id="D6CXI7"/>
<dbReference type="eggNOG" id="COG3292">
    <property type="taxonomic scope" value="Bacteria"/>
</dbReference>
<dbReference type="PATRIC" id="fig|657309.4.peg.574"/>
<dbReference type="KEGG" id="bxy:BXY_17880"/>
<protein>
    <submittedName>
        <fullName evidence="1">Two component regulator propeller</fullName>
    </submittedName>
</protein>
<dbReference type="EMBL" id="FP929033">
    <property type="protein sequence ID" value="CBK66889.1"/>
    <property type="molecule type" value="Genomic_DNA"/>
</dbReference>
<accession>D6CXI7</accession>
<reference evidence="1 2" key="1">
    <citation type="submission" date="2010-03" db="EMBL/GenBank/DDBJ databases">
        <title>The genome sequence of Bacteriodes xylanisolvens XB1A.</title>
        <authorList>
            <consortium name="metaHIT consortium -- http://www.metahit.eu/"/>
            <person name="Pajon A."/>
            <person name="Turner K."/>
            <person name="Parkhill J."/>
            <person name="Bernalier A."/>
        </authorList>
    </citation>
    <scope>NUCLEOTIDE SEQUENCE [LARGE SCALE GENOMIC DNA]</scope>
    <source>
        <strain evidence="1 2">XB1A</strain>
    </source>
</reference>
<organism evidence="1 2">
    <name type="scientific">Bacteroides xylanisolvens XB1A</name>
    <dbReference type="NCBI Taxonomy" id="657309"/>
    <lineage>
        <taxon>Bacteria</taxon>
        <taxon>Pseudomonadati</taxon>
        <taxon>Bacteroidota</taxon>
        <taxon>Bacteroidia</taxon>
        <taxon>Bacteroidales</taxon>
        <taxon>Bacteroidaceae</taxon>
        <taxon>Bacteroides</taxon>
    </lineage>
</organism>
<dbReference type="Pfam" id="PF07494">
    <property type="entry name" value="Reg_prop"/>
    <property type="match status" value="1"/>
</dbReference>
<gene>
    <name evidence="1" type="ORF">BXY_17880</name>
</gene>
<proteinExistence type="predicted"/>
<reference evidence="1 2" key="2">
    <citation type="submission" date="2010-03" db="EMBL/GenBank/DDBJ databases">
        <authorList>
            <person name="Pajon A."/>
        </authorList>
    </citation>
    <scope>NUCLEOTIDE SEQUENCE [LARGE SCALE GENOMIC DNA]</scope>
    <source>
        <strain evidence="1 2">XB1A</strain>
    </source>
</reference>
<dbReference type="InterPro" id="IPR011110">
    <property type="entry name" value="Reg_prop"/>
</dbReference>
<name>D6CXI7_9BACE</name>